<name>A0A4Q7JBL9_9PSEU</name>
<evidence type="ECO:0000313" key="3">
    <source>
        <dbReference type="Proteomes" id="UP000292003"/>
    </source>
</evidence>
<evidence type="ECO:0000313" key="2">
    <source>
        <dbReference type="EMBL" id="RZQ65230.1"/>
    </source>
</evidence>
<organism evidence="2 3">
    <name type="scientific">Amycolatopsis suaedae</name>
    <dbReference type="NCBI Taxonomy" id="2510978"/>
    <lineage>
        <taxon>Bacteria</taxon>
        <taxon>Bacillati</taxon>
        <taxon>Actinomycetota</taxon>
        <taxon>Actinomycetes</taxon>
        <taxon>Pseudonocardiales</taxon>
        <taxon>Pseudonocardiaceae</taxon>
        <taxon>Amycolatopsis</taxon>
    </lineage>
</organism>
<dbReference type="EMBL" id="SFCC01000002">
    <property type="protein sequence ID" value="RZQ65230.1"/>
    <property type="molecule type" value="Genomic_DNA"/>
</dbReference>
<dbReference type="RefSeq" id="WP_130474016.1">
    <property type="nucleotide sequence ID" value="NZ_SFCC01000002.1"/>
</dbReference>
<dbReference type="PANTHER" id="PTHR34109:SF1">
    <property type="entry name" value="VOC DOMAIN-CONTAINING PROTEIN"/>
    <property type="match status" value="1"/>
</dbReference>
<evidence type="ECO:0000259" key="1">
    <source>
        <dbReference type="PROSITE" id="PS51819"/>
    </source>
</evidence>
<dbReference type="OrthoDB" id="9795306at2"/>
<dbReference type="Pfam" id="PF00903">
    <property type="entry name" value="Glyoxalase"/>
    <property type="match status" value="1"/>
</dbReference>
<dbReference type="SUPFAM" id="SSF54593">
    <property type="entry name" value="Glyoxalase/Bleomycin resistance protein/Dihydroxybiphenyl dioxygenase"/>
    <property type="match status" value="1"/>
</dbReference>
<reference evidence="2 3" key="1">
    <citation type="submission" date="2019-02" db="EMBL/GenBank/DDBJ databases">
        <title>Draft genome sequence of Amycolatopsis sp. 8-3EHSu isolated from roots of Suaeda maritima.</title>
        <authorList>
            <person name="Duangmal K."/>
            <person name="Chantavorakit T."/>
        </authorList>
    </citation>
    <scope>NUCLEOTIDE SEQUENCE [LARGE SCALE GENOMIC DNA]</scope>
    <source>
        <strain evidence="2 3">8-3EHSu</strain>
    </source>
</reference>
<keyword evidence="3" id="KW-1185">Reference proteome</keyword>
<protein>
    <submittedName>
        <fullName evidence="2">Bleomycin resistance protein</fullName>
    </submittedName>
</protein>
<sequence length="121" mass="13020">MTVPSLNPFLICADVEASLDFVVSAFGLRRGEIDGGHGTAYLGDFVVYLAPAQEGLVPARTLPASHSLLLAYVEDVDAVFARARQAGAEVAYEPTDMPYGQRECGLRDLDGNLWSFATPTR</sequence>
<dbReference type="InterPro" id="IPR037523">
    <property type="entry name" value="VOC_core"/>
</dbReference>
<dbReference type="Gene3D" id="3.10.180.10">
    <property type="entry name" value="2,3-Dihydroxybiphenyl 1,2-Dioxygenase, domain 1"/>
    <property type="match status" value="1"/>
</dbReference>
<comment type="caution">
    <text evidence="2">The sequence shown here is derived from an EMBL/GenBank/DDBJ whole genome shotgun (WGS) entry which is preliminary data.</text>
</comment>
<feature type="domain" description="VOC" evidence="1">
    <location>
        <begin position="2"/>
        <end position="119"/>
    </location>
</feature>
<dbReference type="PANTHER" id="PTHR34109">
    <property type="entry name" value="BNAUNNG04460D PROTEIN-RELATED"/>
    <property type="match status" value="1"/>
</dbReference>
<gene>
    <name evidence="2" type="ORF">EWH70_04900</name>
</gene>
<dbReference type="Proteomes" id="UP000292003">
    <property type="component" value="Unassembled WGS sequence"/>
</dbReference>
<proteinExistence type="predicted"/>
<dbReference type="InterPro" id="IPR029068">
    <property type="entry name" value="Glyas_Bleomycin-R_OHBP_Dase"/>
</dbReference>
<dbReference type="AlphaFoldDB" id="A0A4Q7JBL9"/>
<accession>A0A4Q7JBL9</accession>
<dbReference type="InterPro" id="IPR004360">
    <property type="entry name" value="Glyas_Fos-R_dOase_dom"/>
</dbReference>
<dbReference type="PROSITE" id="PS51819">
    <property type="entry name" value="VOC"/>
    <property type="match status" value="1"/>
</dbReference>